<dbReference type="Pfam" id="PF21779">
    <property type="entry name" value="DUF6874"/>
    <property type="match status" value="1"/>
</dbReference>
<reference evidence="2" key="1">
    <citation type="submission" date="2020-03" db="EMBL/GenBank/DDBJ databases">
        <title>The deep terrestrial virosphere.</title>
        <authorList>
            <person name="Holmfeldt K."/>
            <person name="Nilsson E."/>
            <person name="Simone D."/>
            <person name="Lopez-Fernandez M."/>
            <person name="Wu X."/>
            <person name="de Brujin I."/>
            <person name="Lundin D."/>
            <person name="Andersson A."/>
            <person name="Bertilsson S."/>
            <person name="Dopson M."/>
        </authorList>
    </citation>
    <scope>NUCLEOTIDE SEQUENCE</scope>
    <source>
        <strain evidence="2">MM415A03972</strain>
    </source>
</reference>
<accession>A0A6M3JLK6</accession>
<name>A0A6M3JLK6_9ZZZZ</name>
<organism evidence="2">
    <name type="scientific">viral metagenome</name>
    <dbReference type="NCBI Taxonomy" id="1070528"/>
    <lineage>
        <taxon>unclassified sequences</taxon>
        <taxon>metagenomes</taxon>
        <taxon>organismal metagenomes</taxon>
    </lineage>
</organism>
<evidence type="ECO:0000259" key="1">
    <source>
        <dbReference type="Pfam" id="PF21779"/>
    </source>
</evidence>
<proteinExistence type="predicted"/>
<dbReference type="InterPro" id="IPR049239">
    <property type="entry name" value="DUF6874"/>
</dbReference>
<protein>
    <recommendedName>
        <fullName evidence="1">DUF6874 domain-containing protein</fullName>
    </recommendedName>
</protein>
<sequence length="100" mass="11245">MINWSSTMEDTRIISACAGRFAEILKSRGIKAPPQMDIAMDLTACHLNGCPLDLQRLLAAEDFDFSHDVVGIRNHIDRRTGTLRDCFVPRMAAKEKELVQ</sequence>
<gene>
    <name evidence="2" type="ORF">MM415A03972_0005</name>
</gene>
<evidence type="ECO:0000313" key="2">
    <source>
        <dbReference type="EMBL" id="QJA70128.1"/>
    </source>
</evidence>
<dbReference type="EMBL" id="MT141766">
    <property type="protein sequence ID" value="QJA70128.1"/>
    <property type="molecule type" value="Genomic_DNA"/>
</dbReference>
<dbReference type="AlphaFoldDB" id="A0A6M3JLK6"/>
<feature type="domain" description="DUF6874" evidence="1">
    <location>
        <begin position="10"/>
        <end position="92"/>
    </location>
</feature>